<feature type="domain" description="NADH:flavin oxidoreductase/NADH oxidase N-terminal" evidence="3">
    <location>
        <begin position="10"/>
        <end position="345"/>
    </location>
</feature>
<reference evidence="4 5" key="1">
    <citation type="submission" date="2024-05" db="EMBL/GenBank/DDBJ databases">
        <title>Halomonas sp. CS7 16S ribosomal RNA gene Genome sequencing and assembly.</title>
        <authorList>
            <person name="Yook S."/>
        </authorList>
    </citation>
    <scope>NUCLEOTIDE SEQUENCE [LARGE SCALE GENOMIC DNA]</scope>
    <source>
        <strain evidence="4 5">CS7</strain>
    </source>
</reference>
<evidence type="ECO:0000256" key="1">
    <source>
        <dbReference type="ARBA" id="ARBA00022630"/>
    </source>
</evidence>
<dbReference type="EMBL" id="JBEGCI010000007">
    <property type="protein sequence ID" value="MEQ6889014.1"/>
    <property type="molecule type" value="Genomic_DNA"/>
</dbReference>
<gene>
    <name evidence="4" type="ORF">ABE957_10045</name>
</gene>
<accession>A0ABV1N5J6</accession>
<name>A0ABV1N5J6_9GAMM</name>
<dbReference type="RefSeq" id="WP_349758544.1">
    <property type="nucleotide sequence ID" value="NZ_JBEGCI010000007.1"/>
</dbReference>
<dbReference type="Proteomes" id="UP001472978">
    <property type="component" value="Unassembled WGS sequence"/>
</dbReference>
<dbReference type="InterPro" id="IPR001155">
    <property type="entry name" value="OxRdtase_FMN_N"/>
</dbReference>
<dbReference type="PANTHER" id="PTHR43656:SF2">
    <property type="entry name" value="BINDING OXIDOREDUCTASE, PUTATIVE (AFU_ORTHOLOGUE AFUA_2G08260)-RELATED"/>
    <property type="match status" value="1"/>
</dbReference>
<keyword evidence="5" id="KW-1185">Reference proteome</keyword>
<dbReference type="InterPro" id="IPR013785">
    <property type="entry name" value="Aldolase_TIM"/>
</dbReference>
<protein>
    <submittedName>
        <fullName evidence="4">NADH:flavin oxidoreductase</fullName>
    </submittedName>
</protein>
<proteinExistence type="predicted"/>
<dbReference type="Gene3D" id="3.20.20.70">
    <property type="entry name" value="Aldolase class I"/>
    <property type="match status" value="1"/>
</dbReference>
<evidence type="ECO:0000313" key="4">
    <source>
        <dbReference type="EMBL" id="MEQ6889014.1"/>
    </source>
</evidence>
<keyword evidence="2" id="KW-0560">Oxidoreductase</keyword>
<keyword evidence="1" id="KW-0285">Flavoprotein</keyword>
<evidence type="ECO:0000313" key="5">
    <source>
        <dbReference type="Proteomes" id="UP001472978"/>
    </source>
</evidence>
<dbReference type="Pfam" id="PF00724">
    <property type="entry name" value="Oxidored_FMN"/>
    <property type="match status" value="1"/>
</dbReference>
<comment type="caution">
    <text evidence="4">The sequence shown here is derived from an EMBL/GenBank/DDBJ whole genome shotgun (WGS) entry which is preliminary data.</text>
</comment>
<evidence type="ECO:0000256" key="2">
    <source>
        <dbReference type="ARBA" id="ARBA00023002"/>
    </source>
</evidence>
<dbReference type="CDD" id="cd02803">
    <property type="entry name" value="OYE_like_FMN_family"/>
    <property type="match status" value="1"/>
</dbReference>
<organism evidence="4 5">
    <name type="scientific">Halomonas pelophila</name>
    <dbReference type="NCBI Taxonomy" id="3151122"/>
    <lineage>
        <taxon>Bacteria</taxon>
        <taxon>Pseudomonadati</taxon>
        <taxon>Pseudomonadota</taxon>
        <taxon>Gammaproteobacteria</taxon>
        <taxon>Oceanospirillales</taxon>
        <taxon>Halomonadaceae</taxon>
        <taxon>Halomonas</taxon>
    </lineage>
</organism>
<evidence type="ECO:0000259" key="3">
    <source>
        <dbReference type="Pfam" id="PF00724"/>
    </source>
</evidence>
<dbReference type="InterPro" id="IPR051799">
    <property type="entry name" value="NADH_flavin_oxidoreductase"/>
</dbReference>
<dbReference type="SUPFAM" id="SSF51395">
    <property type="entry name" value="FMN-linked oxidoreductases"/>
    <property type="match status" value="1"/>
</dbReference>
<dbReference type="PANTHER" id="PTHR43656">
    <property type="entry name" value="BINDING OXIDOREDUCTASE, PUTATIVE (AFU_ORTHOLOGUE AFUA_2G08260)-RELATED"/>
    <property type="match status" value="1"/>
</dbReference>
<sequence>MSQTAPHASLFESGSIAGQRLANRLVLAPMTRTSAEPDGRATSRMRDYYRDFARGGFGIVITEGTYTDECFSQGYLNQPGLANAAQRQAWQPVVEAVKSEGAMIVAQLMHGGGQTQGNRFVNETVAPSAVAPKGEMLGFYGGEGPYPTPRAMAEREIIEAIDGFAAAARRAQQAGFDGVEIHAANGYLLDQFISSDFNRREDGWGGSLEKRLTFPVAVIRAVREAVGPDFMVGIRLSQIKVTDPEYRWAGREEAECILRTLGDEALDYLHFSEIDATTPALEGVDGSLAALAKEDLDLPVIANGSLGDPAKAEGLIANRQTDFVAIGKSALANRDWPKRVRHGHALSEIDFAMLLPLANLANEDQWREKNGVYALHQGG</sequence>